<dbReference type="InterPro" id="IPR004294">
    <property type="entry name" value="Carotenoid_Oase"/>
</dbReference>
<dbReference type="Pfam" id="PF03055">
    <property type="entry name" value="RPE65"/>
    <property type="match status" value="1"/>
</dbReference>
<reference evidence="6" key="1">
    <citation type="journal article" date="2016" name="Proc. Natl. Acad. Sci. U.S.A.">
        <title>Lipid metabolic changes in an early divergent fungus govern the establishment of a mutualistic symbiosis with endobacteria.</title>
        <authorList>
            <person name="Lastovetsky O.A."/>
            <person name="Gaspar M.L."/>
            <person name="Mondo S.J."/>
            <person name="LaButti K.M."/>
            <person name="Sandor L."/>
            <person name="Grigoriev I.V."/>
            <person name="Henry S.A."/>
            <person name="Pawlowska T.E."/>
        </authorList>
    </citation>
    <scope>NUCLEOTIDE SEQUENCE [LARGE SCALE GENOMIC DNA]</scope>
    <source>
        <strain evidence="6">ATCC 52814</strain>
    </source>
</reference>
<feature type="binding site" evidence="5">
    <location>
        <position position="566"/>
    </location>
    <ligand>
        <name>Fe cation</name>
        <dbReference type="ChEBI" id="CHEBI:24875"/>
        <note>catalytic</note>
    </ligand>
</feature>
<keyword evidence="4 5" id="KW-0408">Iron</keyword>
<feature type="binding site" evidence="5">
    <location>
        <position position="370"/>
    </location>
    <ligand>
        <name>Fe cation</name>
        <dbReference type="ChEBI" id="CHEBI:24875"/>
        <note>catalytic</note>
    </ligand>
</feature>
<comment type="similarity">
    <text evidence="1">Belongs to the carotenoid oxygenase family.</text>
</comment>
<evidence type="ECO:0000313" key="6">
    <source>
        <dbReference type="EMBL" id="ORE05316.1"/>
    </source>
</evidence>
<dbReference type="Proteomes" id="UP000242414">
    <property type="component" value="Unassembled WGS sequence"/>
</dbReference>
<organism evidence="6">
    <name type="scientific">Rhizopus microsporus var. microsporus</name>
    <dbReference type="NCBI Taxonomy" id="86635"/>
    <lineage>
        <taxon>Eukaryota</taxon>
        <taxon>Fungi</taxon>
        <taxon>Fungi incertae sedis</taxon>
        <taxon>Mucoromycota</taxon>
        <taxon>Mucoromycotina</taxon>
        <taxon>Mucoromycetes</taxon>
        <taxon>Mucorales</taxon>
        <taxon>Mucorineae</taxon>
        <taxon>Rhizopodaceae</taxon>
        <taxon>Rhizopus</taxon>
    </lineage>
</organism>
<evidence type="ECO:0000256" key="4">
    <source>
        <dbReference type="ARBA" id="ARBA00023004"/>
    </source>
</evidence>
<evidence type="ECO:0000256" key="3">
    <source>
        <dbReference type="ARBA" id="ARBA00023002"/>
    </source>
</evidence>
<keyword evidence="2 5" id="KW-0479">Metal-binding</keyword>
<feature type="binding site" evidence="5">
    <location>
        <position position="297"/>
    </location>
    <ligand>
        <name>Fe cation</name>
        <dbReference type="ChEBI" id="CHEBI:24875"/>
        <note>catalytic</note>
    </ligand>
</feature>
<name>A0A1X0QZZ2_RHIZD</name>
<evidence type="ECO:0000256" key="1">
    <source>
        <dbReference type="ARBA" id="ARBA00006787"/>
    </source>
</evidence>
<comment type="cofactor">
    <cofactor evidence="5">
        <name>Fe(2+)</name>
        <dbReference type="ChEBI" id="CHEBI:29033"/>
    </cofactor>
    <text evidence="5">Binds 1 Fe(2+) ion per subunit.</text>
</comment>
<dbReference type="AlphaFoldDB" id="A0A1X0QZZ2"/>
<dbReference type="GO" id="GO:0016121">
    <property type="term" value="P:carotene catabolic process"/>
    <property type="evidence" value="ECO:0007669"/>
    <property type="project" value="TreeGrafter"/>
</dbReference>
<evidence type="ECO:0000256" key="5">
    <source>
        <dbReference type="PIRSR" id="PIRSR604294-1"/>
    </source>
</evidence>
<keyword evidence="3" id="KW-0560">Oxidoreductase</keyword>
<dbReference type="PANTHER" id="PTHR10543">
    <property type="entry name" value="BETA-CAROTENE DIOXYGENASE"/>
    <property type="match status" value="1"/>
</dbReference>
<proteinExistence type="inferred from homology"/>
<dbReference type="EMBL" id="KV921948">
    <property type="protein sequence ID" value="ORE05316.1"/>
    <property type="molecule type" value="Genomic_DNA"/>
</dbReference>
<accession>A0A1X0QZZ2</accession>
<dbReference type="VEuPathDB" id="FungiDB:BCV72DRAFT_306555"/>
<dbReference type="GO" id="GO:0046872">
    <property type="term" value="F:metal ion binding"/>
    <property type="evidence" value="ECO:0007669"/>
    <property type="project" value="UniProtKB-KW"/>
</dbReference>
<dbReference type="PANTHER" id="PTHR10543:SF24">
    <property type="entry name" value="CAROTENOID ISOMEROOXYGENASE"/>
    <property type="match status" value="1"/>
</dbReference>
<dbReference type="GO" id="GO:0010436">
    <property type="term" value="F:carotenoid dioxygenase activity"/>
    <property type="evidence" value="ECO:0007669"/>
    <property type="project" value="TreeGrafter"/>
</dbReference>
<sequence>MFVIALVTFLLLPGGFILYLLYKNYTQDYKKFLAMQITNCMENTLECQEPIDLKCVSGKLPIWLNGIMYRIGPGIFNIKQNNGATYSIRHAFDGLPVVHRIVIKGDTQQVTYNSRCTANSLRENIKAGSSIGLVFFGHLRDMSFFGWIKSFLSRVDNYVLRPTPRNRSKPDGLSVGVTPTPNFPLPIHWDKDDALSEKVLVAKTDANVLQKIHAETLVPERIFNYGAYNAELDGIFSAAHHQLDPETGEIFNFSMHLAPAPRITVFKTSKDGSTTVLANITHRRDSKQTGIDTPYIHSFYLTKNYVILPESPLVYKDKAVNMLLQGTAVSCMKWLENTPTYFHIIRRNLDYPEQNGHIASIPTPEFFTFHTANAFESKNPNGDTILHLDCSAFADGNIMYQVRNFGGMPVKDSEKATTKLNGFTYPPQQQVDFGDLVRHTINLPQQKLISVDTFATNVEFPRIHQAYASKPYGFVYGCQLASGDDSTIALVKVNMNDGPILRYCERGYSCSEPIFVPHPNSDNEDDGVLISLANHAKCCYLVVIDAKDMTEIAKFEIGKFNPLTFHGSFVDYHFKSINLS</sequence>
<protein>
    <submittedName>
        <fullName evidence="6">Putative carotene-dioxygenase</fullName>
    </submittedName>
</protein>
<keyword evidence="6" id="KW-0223">Dioxygenase</keyword>
<dbReference type="OrthoDB" id="407010at2759"/>
<feature type="binding site" evidence="5">
    <location>
        <position position="240"/>
    </location>
    <ligand>
        <name>Fe cation</name>
        <dbReference type="ChEBI" id="CHEBI:24875"/>
        <note>catalytic</note>
    </ligand>
</feature>
<evidence type="ECO:0000256" key="2">
    <source>
        <dbReference type="ARBA" id="ARBA00022723"/>
    </source>
</evidence>
<gene>
    <name evidence="6" type="ORF">BCV72DRAFT_306555</name>
</gene>